<reference evidence="9 10" key="1">
    <citation type="submission" date="2017-06" db="EMBL/GenBank/DDBJ databases">
        <authorList>
            <consortium name="Pathogen Informatics"/>
        </authorList>
    </citation>
    <scope>NUCLEOTIDE SEQUENCE [LARGE SCALE GENOMIC DNA]</scope>
    <source>
        <strain evidence="9 10">NCTC12149</strain>
    </source>
</reference>
<feature type="domain" description="RagB/SusD" evidence="7">
    <location>
        <begin position="367"/>
        <end position="446"/>
    </location>
</feature>
<dbReference type="AlphaFoldDB" id="A0AAJ5BZ14"/>
<dbReference type="SUPFAM" id="SSF48452">
    <property type="entry name" value="TPR-like"/>
    <property type="match status" value="1"/>
</dbReference>
<protein>
    <submittedName>
        <fullName evidence="9">SusD family</fullName>
    </submittedName>
</protein>
<sequence>MRRFKIKNKLAGLLVLTPLLFSTVSCKKDFLELSPELSIPSEFVFSSADRIESQVVGIYSSIKNGQFYGGRYLIYNDIRSEEFVNERTNNVTGYSTYQFSNDETDSYVSDFWVRGYLTINRINIFLTDIEPVGTDILDANKKTQLIAEVKFIRALTYYSLVQLFAKPYAADNGASRGIPLRLLAERNSENNDLAASPVKDIYAQILKDLNEAEAAVPATYTSQDDQSTRAHKNTIIAFKTRVLLAMKDYAKVITEANKIVSATAPFRASSGVPHQLAPAITDVFSNFKINERILSFPFEANNAPGTQNQLGYYYNEGNIEYSLAEGGIFSNPAWPTTDARKKDLTGKSSKGDMNILTKFSAASPYLDWIPVIRYSEVLLNLAEAEAEAGSQTRALALLKAVRNRSDAAYTFPTFANKAALVDAILLERRIEFLGEGLRVPDLQRRNMPINSVGAGRLIQPTDERYIFPIPLGETITNPGVSK</sequence>
<evidence type="ECO:0000256" key="4">
    <source>
        <dbReference type="ARBA" id="ARBA00023136"/>
    </source>
</evidence>
<dbReference type="Pfam" id="PF07980">
    <property type="entry name" value="SusD_RagB"/>
    <property type="match status" value="1"/>
</dbReference>
<comment type="similarity">
    <text evidence="2">Belongs to the SusD family.</text>
</comment>
<dbReference type="Proteomes" id="UP000215355">
    <property type="component" value="Chromosome 1"/>
</dbReference>
<evidence type="ECO:0000256" key="1">
    <source>
        <dbReference type="ARBA" id="ARBA00004442"/>
    </source>
</evidence>
<dbReference type="InterPro" id="IPR011990">
    <property type="entry name" value="TPR-like_helical_dom_sf"/>
</dbReference>
<feature type="domain" description="SusD-like N-terminal" evidence="8">
    <location>
        <begin position="29"/>
        <end position="244"/>
    </location>
</feature>
<evidence type="ECO:0000259" key="8">
    <source>
        <dbReference type="Pfam" id="PF14322"/>
    </source>
</evidence>
<accession>A0AAJ5BZ14</accession>
<proteinExistence type="inferred from homology"/>
<dbReference type="InterPro" id="IPR012944">
    <property type="entry name" value="SusD_RagB_dom"/>
</dbReference>
<keyword evidence="3 6" id="KW-0732">Signal</keyword>
<evidence type="ECO:0000256" key="2">
    <source>
        <dbReference type="ARBA" id="ARBA00006275"/>
    </source>
</evidence>
<dbReference type="KEGG" id="smiz:4412673_00599"/>
<dbReference type="EMBL" id="LT906468">
    <property type="protein sequence ID" value="SNV42080.1"/>
    <property type="molecule type" value="Genomic_DNA"/>
</dbReference>
<keyword evidence="4" id="KW-0472">Membrane</keyword>
<evidence type="ECO:0000313" key="10">
    <source>
        <dbReference type="Proteomes" id="UP000215355"/>
    </source>
</evidence>
<comment type="subcellular location">
    <subcellularLocation>
        <location evidence="1">Cell outer membrane</location>
    </subcellularLocation>
</comment>
<organism evidence="9 10">
    <name type="scientific">Sphingobacterium mizutaii</name>
    <dbReference type="NCBI Taxonomy" id="1010"/>
    <lineage>
        <taxon>Bacteria</taxon>
        <taxon>Pseudomonadati</taxon>
        <taxon>Bacteroidota</taxon>
        <taxon>Sphingobacteriia</taxon>
        <taxon>Sphingobacteriales</taxon>
        <taxon>Sphingobacteriaceae</taxon>
        <taxon>Sphingobacterium</taxon>
    </lineage>
</organism>
<feature type="signal peptide" evidence="6">
    <location>
        <begin position="1"/>
        <end position="27"/>
    </location>
</feature>
<evidence type="ECO:0000259" key="7">
    <source>
        <dbReference type="Pfam" id="PF07980"/>
    </source>
</evidence>
<dbReference type="InterPro" id="IPR033985">
    <property type="entry name" value="SusD-like_N"/>
</dbReference>
<dbReference type="GO" id="GO:0009279">
    <property type="term" value="C:cell outer membrane"/>
    <property type="evidence" value="ECO:0007669"/>
    <property type="project" value="UniProtKB-SubCell"/>
</dbReference>
<name>A0AAJ5BZ14_9SPHI</name>
<dbReference type="RefSeq" id="WP_093101557.1">
    <property type="nucleotide sequence ID" value="NZ_FNGK01000015.1"/>
</dbReference>
<gene>
    <name evidence="9" type="ORF">SAMEA4412673_00599</name>
</gene>
<dbReference type="Pfam" id="PF14322">
    <property type="entry name" value="SusD-like_3"/>
    <property type="match status" value="1"/>
</dbReference>
<dbReference type="CDD" id="cd08977">
    <property type="entry name" value="SusD"/>
    <property type="match status" value="1"/>
</dbReference>
<evidence type="ECO:0000256" key="6">
    <source>
        <dbReference type="SAM" id="SignalP"/>
    </source>
</evidence>
<evidence type="ECO:0000256" key="3">
    <source>
        <dbReference type="ARBA" id="ARBA00022729"/>
    </source>
</evidence>
<keyword evidence="5" id="KW-0998">Cell outer membrane</keyword>
<evidence type="ECO:0000256" key="5">
    <source>
        <dbReference type="ARBA" id="ARBA00023237"/>
    </source>
</evidence>
<dbReference type="Gene3D" id="1.25.40.390">
    <property type="match status" value="1"/>
</dbReference>
<feature type="chain" id="PRO_5042602457" evidence="6">
    <location>
        <begin position="28"/>
        <end position="482"/>
    </location>
</feature>
<dbReference type="PROSITE" id="PS51257">
    <property type="entry name" value="PROKAR_LIPOPROTEIN"/>
    <property type="match status" value="1"/>
</dbReference>
<evidence type="ECO:0000313" key="9">
    <source>
        <dbReference type="EMBL" id="SNV42080.1"/>
    </source>
</evidence>